<keyword evidence="3" id="KW-1185">Reference proteome</keyword>
<protein>
    <submittedName>
        <fullName evidence="2">Unnamed protein product</fullName>
    </submittedName>
</protein>
<feature type="compositionally biased region" description="Low complexity" evidence="1">
    <location>
        <begin position="13"/>
        <end position="31"/>
    </location>
</feature>
<dbReference type="Proteomes" id="UP001165121">
    <property type="component" value="Unassembled WGS sequence"/>
</dbReference>
<evidence type="ECO:0000313" key="3">
    <source>
        <dbReference type="Proteomes" id="UP001165121"/>
    </source>
</evidence>
<gene>
    <name evidence="2" type="ORF">Pfra01_002534400</name>
</gene>
<evidence type="ECO:0000256" key="1">
    <source>
        <dbReference type="SAM" id="MobiDB-lite"/>
    </source>
</evidence>
<reference evidence="2" key="1">
    <citation type="submission" date="2023-04" db="EMBL/GenBank/DDBJ databases">
        <title>Phytophthora fragariaefolia NBRC 109709.</title>
        <authorList>
            <person name="Ichikawa N."/>
            <person name="Sato H."/>
            <person name="Tonouchi N."/>
        </authorList>
    </citation>
    <scope>NUCLEOTIDE SEQUENCE</scope>
    <source>
        <strain evidence="2">NBRC 109709</strain>
    </source>
</reference>
<name>A0A9W6YBB7_9STRA</name>
<organism evidence="2 3">
    <name type="scientific">Phytophthora fragariaefolia</name>
    <dbReference type="NCBI Taxonomy" id="1490495"/>
    <lineage>
        <taxon>Eukaryota</taxon>
        <taxon>Sar</taxon>
        <taxon>Stramenopiles</taxon>
        <taxon>Oomycota</taxon>
        <taxon>Peronosporomycetes</taxon>
        <taxon>Peronosporales</taxon>
        <taxon>Peronosporaceae</taxon>
        <taxon>Phytophthora</taxon>
    </lineage>
</organism>
<dbReference type="EMBL" id="BSXT01004738">
    <property type="protein sequence ID" value="GMF58799.1"/>
    <property type="molecule type" value="Genomic_DNA"/>
</dbReference>
<accession>A0A9W6YBB7</accession>
<sequence length="151" mass="15857">MCSGSTFDDRPGDSAGSHSGSSSLILPLLGLTNPAQRSSAKPAEAPSGVDHAVPGGQAPERHRMNRQVVVPSVTATNHHNDHPDGPTRCWCRTSTQVVSVAATREDPGSATRTQVVTFDAGDRPATAIPLFAPWDARLVDCLGSLRPKLGR</sequence>
<comment type="caution">
    <text evidence="2">The sequence shown here is derived from an EMBL/GenBank/DDBJ whole genome shotgun (WGS) entry which is preliminary data.</text>
</comment>
<dbReference type="AlphaFoldDB" id="A0A9W6YBB7"/>
<proteinExistence type="predicted"/>
<evidence type="ECO:0000313" key="2">
    <source>
        <dbReference type="EMBL" id="GMF58799.1"/>
    </source>
</evidence>
<feature type="region of interest" description="Disordered" evidence="1">
    <location>
        <begin position="1"/>
        <end position="65"/>
    </location>
</feature>